<proteinExistence type="predicted"/>
<feature type="region of interest" description="Disordered" evidence="1">
    <location>
        <begin position="66"/>
        <end position="86"/>
    </location>
</feature>
<accession>A0ABQ9CV68</accession>
<sequence length="248" mass="27651">MNHNNGFCEKNQFPFWIEPIPAGSKTDPQLVEAESISDTGRAFAISYLRRRKKPLHNCSEREEWICEGSSPADPNVSEEEGEGGAPGIRAGISLQTMVQIMVRQDVPLQSVRIHGGAEIHLQSLEDPTDDYSLGYTEKISIDYHGSFWPVDIVFEILRNSMVMSTKASGTSASKGTFSYIDDSIREHPVPKLMETIHDPFSAPRLNEGHENSMDKPSCNRKRPKCSVMCGQISDIVDKNFFVSSAMNI</sequence>
<reference evidence="2" key="1">
    <citation type="submission" date="2019-10" db="EMBL/GenBank/DDBJ databases">
        <authorList>
            <person name="Soares A.E.R."/>
            <person name="Aleixo A."/>
            <person name="Schneider P."/>
            <person name="Miyaki C.Y."/>
            <person name="Schneider M.P."/>
            <person name="Mello C."/>
            <person name="Vasconcelos A.T.R."/>
        </authorList>
    </citation>
    <scope>NUCLEOTIDE SEQUENCE</scope>
    <source>
        <tissue evidence="2">Muscle</tissue>
    </source>
</reference>
<gene>
    <name evidence="2" type="ORF">WISP_115468</name>
</gene>
<name>A0ABQ9CV68_9PASS</name>
<evidence type="ECO:0000256" key="1">
    <source>
        <dbReference type="SAM" id="MobiDB-lite"/>
    </source>
</evidence>
<protein>
    <submittedName>
        <fullName evidence="2">Uncharacterized protein</fullName>
    </submittedName>
</protein>
<evidence type="ECO:0000313" key="2">
    <source>
        <dbReference type="EMBL" id="KAJ7409340.1"/>
    </source>
</evidence>
<evidence type="ECO:0000313" key="3">
    <source>
        <dbReference type="Proteomes" id="UP001145742"/>
    </source>
</evidence>
<keyword evidence="3" id="KW-1185">Reference proteome</keyword>
<dbReference type="EMBL" id="WHWB01034476">
    <property type="protein sequence ID" value="KAJ7409340.1"/>
    <property type="molecule type" value="Genomic_DNA"/>
</dbReference>
<dbReference type="Proteomes" id="UP001145742">
    <property type="component" value="Unassembled WGS sequence"/>
</dbReference>
<organism evidence="2 3">
    <name type="scientific">Willisornis vidua</name>
    <name type="common">Xingu scale-backed antbird</name>
    <dbReference type="NCBI Taxonomy" id="1566151"/>
    <lineage>
        <taxon>Eukaryota</taxon>
        <taxon>Metazoa</taxon>
        <taxon>Chordata</taxon>
        <taxon>Craniata</taxon>
        <taxon>Vertebrata</taxon>
        <taxon>Euteleostomi</taxon>
        <taxon>Archelosauria</taxon>
        <taxon>Archosauria</taxon>
        <taxon>Dinosauria</taxon>
        <taxon>Saurischia</taxon>
        <taxon>Theropoda</taxon>
        <taxon>Coelurosauria</taxon>
        <taxon>Aves</taxon>
        <taxon>Neognathae</taxon>
        <taxon>Neoaves</taxon>
        <taxon>Telluraves</taxon>
        <taxon>Australaves</taxon>
        <taxon>Passeriformes</taxon>
        <taxon>Thamnophilidae</taxon>
        <taxon>Willisornis</taxon>
    </lineage>
</organism>
<comment type="caution">
    <text evidence="2">The sequence shown here is derived from an EMBL/GenBank/DDBJ whole genome shotgun (WGS) entry which is preliminary data.</text>
</comment>